<feature type="domain" description="Leucine-rich repeat-containing N-terminal plant-type" evidence="14">
    <location>
        <begin position="37"/>
        <end position="73"/>
    </location>
</feature>
<sequence>MILTFSSSSCLWFLVILSFCILCRCNQNQDDVLCKATERSALIQFKNKLIDQANRLSSWTGNDCCSWSGVVCDNFTGHVLEIRLRGPDDGIKGHCHGSFDTDDELEEASKQMLGGNISSSLLKLVQLRYLDLSCNDFKLIPIPAFIGSLENLTYLNMSKSQFGGEVPPKLGNLYRLRVLALQDDKANSNLHSNNLRWLRNLKQLHHLDTVGVNLTEASDWLQVISTLSSLQELYLSSCSLTQIPSDPSTVSFTSLIVLDLANNLFDSLLPGWIFTLHDLEVLDLTGCFSRGLNPGTHGGFRSVPSLMTLRVSSNNFVNSYSILDWLSSLSNLRVLDVSNCNISVPILGSLQNLSLIVHIDVSNNQIVEEIPKSLSNLCNITTLDLQSNNFSGDVSELLERFCECESPKLELLAMRGNYLIGRLPRKLGRLKNLSSIDLAYNQLIGIIPDSIGSLSLLKIFQMNINGLEGSIPETIGDLSSLEFLDLSFNKLNGSLPESIGQLGKLSFLTLHHNFITGIVTENHFTNLTSLGTLWIGDNKLTFKLNENWIPPFQLSVLRIGSCSLGPRFPSWVQSQTMLTDLDLSNANISGVIPNWIWTTFSAVTYLNISHNNIQGKLGDVSFLTPAAVLDLSANHFNGLLPSNFSKLNLDFLDLSYNNISGSLDQYLCSEIQEPQMLRVLNLGHNNMSGVIPDCWIKWESLVILNLENNRFSGIIPSSLGNISSLESLVIRDNRLSGSLPVSLLNSKSLVILELSENKLTGSIPALIGRESTGLKLLSLRSNKLEGNVPDEICHLSSIQILDLGHNDLSGNLPRCFGNFTVISGRETSSPIVLYDTLFQNQVLGSASLVTKGRLSAYSTILYLVTTLDLSENQFSGSIPSELVELPGLRYLNLSQNNLTGSIPNTFREMRQLESLDLSLNHLDGKIPSSLSSLSGLSFLNVSYNNLSGRIPTAGPQLQTLTGSSFAGNALCGAPLAACQPNNDDTEGTNDQFDESNAIDWILVIFTLVGLVVGFWIIIVPLLVSMRWRNAYYHFLDKMRIKLQDVILLIFPCFRRRKPLPGTISFTNQVQEFELSQYILNTDYKQNESFSEASSSTQQVQ</sequence>
<dbReference type="Pfam" id="PF08263">
    <property type="entry name" value="LRRNT_2"/>
    <property type="match status" value="1"/>
</dbReference>
<keyword evidence="4" id="KW-0433">Leucine-rich repeat</keyword>
<protein>
    <submittedName>
        <fullName evidence="15">Putative leucine-rich repeat protein, plant-type</fullName>
    </submittedName>
</protein>
<evidence type="ECO:0000256" key="3">
    <source>
        <dbReference type="ARBA" id="ARBA00022475"/>
    </source>
</evidence>
<dbReference type="GO" id="GO:0051707">
    <property type="term" value="P:response to other organism"/>
    <property type="evidence" value="ECO:0007669"/>
    <property type="project" value="UniProtKB-ARBA"/>
</dbReference>
<dbReference type="SUPFAM" id="SSF52058">
    <property type="entry name" value="L domain-like"/>
    <property type="match status" value="1"/>
</dbReference>
<comment type="caution">
    <text evidence="15">The sequence shown here is derived from an EMBL/GenBank/DDBJ whole genome shotgun (WGS) entry which is preliminary data.</text>
</comment>
<dbReference type="InterPro" id="IPR001611">
    <property type="entry name" value="Leu-rich_rpt"/>
</dbReference>
<evidence type="ECO:0000256" key="5">
    <source>
        <dbReference type="ARBA" id="ARBA00022692"/>
    </source>
</evidence>
<dbReference type="AlphaFoldDB" id="A0A6L2JRK4"/>
<dbReference type="GO" id="GO:0006952">
    <property type="term" value="P:defense response"/>
    <property type="evidence" value="ECO:0007669"/>
    <property type="project" value="UniProtKB-ARBA"/>
</dbReference>
<evidence type="ECO:0000256" key="13">
    <source>
        <dbReference type="SAM" id="SignalP"/>
    </source>
</evidence>
<evidence type="ECO:0000256" key="12">
    <source>
        <dbReference type="SAM" id="Phobius"/>
    </source>
</evidence>
<gene>
    <name evidence="15" type="ORF">Tci_010443</name>
</gene>
<accession>A0A6L2JRK4</accession>
<dbReference type="InterPro" id="IPR046956">
    <property type="entry name" value="RLP23-like"/>
</dbReference>
<dbReference type="PANTHER" id="PTHR48063:SF98">
    <property type="entry name" value="LRR RECEPTOR-LIKE SERINE_THREONINE-PROTEIN KINASE FLS2"/>
    <property type="match status" value="1"/>
</dbReference>
<evidence type="ECO:0000256" key="4">
    <source>
        <dbReference type="ARBA" id="ARBA00022614"/>
    </source>
</evidence>
<evidence type="ECO:0000259" key="14">
    <source>
        <dbReference type="Pfam" id="PF08263"/>
    </source>
</evidence>
<evidence type="ECO:0000256" key="6">
    <source>
        <dbReference type="ARBA" id="ARBA00022729"/>
    </source>
</evidence>
<dbReference type="FunFam" id="3.80.10.10:FF:001347">
    <property type="entry name" value="LRR receptor-like serine/threonine-protein kinase GSO2"/>
    <property type="match status" value="1"/>
</dbReference>
<dbReference type="GO" id="GO:0005886">
    <property type="term" value="C:plasma membrane"/>
    <property type="evidence" value="ECO:0007669"/>
    <property type="project" value="UniProtKB-SubCell"/>
</dbReference>
<evidence type="ECO:0000313" key="15">
    <source>
        <dbReference type="EMBL" id="GEU38465.1"/>
    </source>
</evidence>
<dbReference type="FunFam" id="3.80.10.10:FF:000111">
    <property type="entry name" value="LRR receptor-like serine/threonine-protein kinase ERECTA"/>
    <property type="match status" value="1"/>
</dbReference>
<feature type="signal peptide" evidence="13">
    <location>
        <begin position="1"/>
        <end position="25"/>
    </location>
</feature>
<dbReference type="PANTHER" id="PTHR48063">
    <property type="entry name" value="LRR RECEPTOR-LIKE KINASE"/>
    <property type="match status" value="1"/>
</dbReference>
<keyword evidence="3" id="KW-1003">Cell membrane</keyword>
<reference evidence="15" key="1">
    <citation type="journal article" date="2019" name="Sci. Rep.">
        <title>Draft genome of Tanacetum cinerariifolium, the natural source of mosquito coil.</title>
        <authorList>
            <person name="Yamashiro T."/>
            <person name="Shiraishi A."/>
            <person name="Satake H."/>
            <person name="Nakayama K."/>
        </authorList>
    </citation>
    <scope>NUCLEOTIDE SEQUENCE</scope>
</reference>
<dbReference type="InterPro" id="IPR013210">
    <property type="entry name" value="LRR_N_plant-typ"/>
</dbReference>
<evidence type="ECO:0000256" key="8">
    <source>
        <dbReference type="ARBA" id="ARBA00022989"/>
    </source>
</evidence>
<dbReference type="InterPro" id="IPR032675">
    <property type="entry name" value="LRR_dom_sf"/>
</dbReference>
<dbReference type="Gene3D" id="3.80.10.10">
    <property type="entry name" value="Ribonuclease Inhibitor"/>
    <property type="match status" value="5"/>
</dbReference>
<dbReference type="Pfam" id="PF13855">
    <property type="entry name" value="LRR_8"/>
    <property type="match status" value="1"/>
</dbReference>
<proteinExistence type="inferred from homology"/>
<evidence type="ECO:0000256" key="7">
    <source>
        <dbReference type="ARBA" id="ARBA00022737"/>
    </source>
</evidence>
<evidence type="ECO:0000256" key="10">
    <source>
        <dbReference type="ARBA" id="ARBA00023170"/>
    </source>
</evidence>
<evidence type="ECO:0000256" key="11">
    <source>
        <dbReference type="ARBA" id="ARBA00023180"/>
    </source>
</evidence>
<dbReference type="Pfam" id="PF00560">
    <property type="entry name" value="LRR_1"/>
    <property type="match status" value="15"/>
</dbReference>
<dbReference type="FunFam" id="3.80.10.10:FF:000041">
    <property type="entry name" value="LRR receptor-like serine/threonine-protein kinase ERECTA"/>
    <property type="match status" value="1"/>
</dbReference>
<comment type="similarity">
    <text evidence="2">Belongs to the RLP family.</text>
</comment>
<dbReference type="EMBL" id="BKCJ010001054">
    <property type="protein sequence ID" value="GEU38465.1"/>
    <property type="molecule type" value="Genomic_DNA"/>
</dbReference>
<name>A0A6L2JRK4_TANCI</name>
<dbReference type="FunFam" id="3.80.10.10:FF:000095">
    <property type="entry name" value="LRR receptor-like serine/threonine-protein kinase GSO1"/>
    <property type="match status" value="1"/>
</dbReference>
<keyword evidence="11" id="KW-0325">Glycoprotein</keyword>
<evidence type="ECO:0000256" key="1">
    <source>
        <dbReference type="ARBA" id="ARBA00004251"/>
    </source>
</evidence>
<dbReference type="SUPFAM" id="SSF52047">
    <property type="entry name" value="RNI-like"/>
    <property type="match status" value="2"/>
</dbReference>
<dbReference type="SMART" id="SM00369">
    <property type="entry name" value="LRR_TYP"/>
    <property type="match status" value="11"/>
</dbReference>
<keyword evidence="5 12" id="KW-0812">Transmembrane</keyword>
<comment type="subcellular location">
    <subcellularLocation>
        <location evidence="1">Cell membrane</location>
        <topology evidence="1">Single-pass type I membrane protein</topology>
    </subcellularLocation>
</comment>
<feature type="chain" id="PRO_5026747624" evidence="13">
    <location>
        <begin position="26"/>
        <end position="1100"/>
    </location>
</feature>
<evidence type="ECO:0000256" key="9">
    <source>
        <dbReference type="ARBA" id="ARBA00023136"/>
    </source>
</evidence>
<dbReference type="InterPro" id="IPR003591">
    <property type="entry name" value="Leu-rich_rpt_typical-subtyp"/>
</dbReference>
<keyword evidence="8 12" id="KW-1133">Transmembrane helix</keyword>
<keyword evidence="7" id="KW-0677">Repeat</keyword>
<keyword evidence="6 13" id="KW-0732">Signal</keyword>
<keyword evidence="10" id="KW-0675">Receptor</keyword>
<keyword evidence="9 12" id="KW-0472">Membrane</keyword>
<organism evidence="15">
    <name type="scientific">Tanacetum cinerariifolium</name>
    <name type="common">Dalmatian daisy</name>
    <name type="synonym">Chrysanthemum cinerariifolium</name>
    <dbReference type="NCBI Taxonomy" id="118510"/>
    <lineage>
        <taxon>Eukaryota</taxon>
        <taxon>Viridiplantae</taxon>
        <taxon>Streptophyta</taxon>
        <taxon>Embryophyta</taxon>
        <taxon>Tracheophyta</taxon>
        <taxon>Spermatophyta</taxon>
        <taxon>Magnoliopsida</taxon>
        <taxon>eudicotyledons</taxon>
        <taxon>Gunneridae</taxon>
        <taxon>Pentapetalae</taxon>
        <taxon>asterids</taxon>
        <taxon>campanulids</taxon>
        <taxon>Asterales</taxon>
        <taxon>Asteraceae</taxon>
        <taxon>Asteroideae</taxon>
        <taxon>Anthemideae</taxon>
        <taxon>Anthemidinae</taxon>
        <taxon>Tanacetum</taxon>
    </lineage>
</organism>
<feature type="transmembrane region" description="Helical" evidence="12">
    <location>
        <begin position="1000"/>
        <end position="1023"/>
    </location>
</feature>
<evidence type="ECO:0000256" key="2">
    <source>
        <dbReference type="ARBA" id="ARBA00009592"/>
    </source>
</evidence>